<dbReference type="EC" id="3.2.1.52" evidence="3"/>
<reference evidence="12" key="1">
    <citation type="submission" date="2017-06" db="EMBL/GenBank/DDBJ databases">
        <authorList>
            <person name="Rodrigo-Torres L."/>
            <person name="Arahal R.D."/>
            <person name="Lucena T."/>
        </authorList>
    </citation>
    <scope>NUCLEOTIDE SEQUENCE [LARGE SCALE GENOMIC DNA]</scope>
    <source>
        <strain evidence="12">CECT 9190</strain>
    </source>
</reference>
<evidence type="ECO:0000256" key="8">
    <source>
        <dbReference type="PIRSR" id="PIRSR625705-1"/>
    </source>
</evidence>
<feature type="signal peptide" evidence="9">
    <location>
        <begin position="1"/>
        <end position="21"/>
    </location>
</feature>
<sequence>MRLKLTLLASSVMLASMNVHALTQSDIDYAAKHIKLTTGLVENKPQDCPPESPWGHCYRVEIELENTGKRDLNKDVEIYFSNYHRSLGSKSDEFKIEHINGDLHKITTTDRFNGLRSGQTKKLNIDFMNWIVSESDFFPNYYVAGANLQARNILNTQPLLDKVGLDELSGFSRGIKNTENQLKRNAGDLLPTATATSRYADNAKTKDLGVEAVSEHILPTPMKTTLLGGKLDITQGFNIVSDALPLNQLQALNDRFKSLGIQTGQGVTVDVTVKPEPSKPSGSYTLHIDEDKIAIIGTDNAGAFYGVQSVAGMLTLGKNTLDTVMIEDQPRYDYRGMHVDVSRNFHSKAFIFKLMDQMAAYKLNKFHFHLADDEGWRLEINGLPELTEVGAHRCHDLDENKCMLPQLGSGAELPNTGSGYYTREDYKEILKYASARNIQVIPSMDMPGHSLAAVKAMEARYRKFMAQGDQTAAEMYLLSDPYDTTKYYSIQHYQDNTINPCLESSFIFMDKVIDEINKLHTESGQPLTDYHIGADETAGAWGDSPACRKMFVDPKSGIKNAKDLGGYFINRINHILDTKGLTLGAWNDGLSHSVIEPSKLAGDPAKAWVWGTMFWGGVDNYNNFANKGYDVVVVPPDAYYFDMPYENDPKERGYYWATRYTNTKKAFSFMPDNIPANVEWMSDRMGAPIAAVTGEKKRDFIGVQGAFWSEVTRTDAQAEYMIFPRIFAIAERGWHKAEWEPEHKQGMEFKTNVDGNKGTTHLNENAKLRDADWEQFSNLIGYKELPKLDKANIHYRLPIVGAVIDKGYLNANTPFSGVQIQYSKGGKNWENYNPDKQPLVGNKAYVRTIAQDGRTGRIISVIAN</sequence>
<dbReference type="InterPro" id="IPR008965">
    <property type="entry name" value="CBM2/CBM3_carb-bd_dom_sf"/>
</dbReference>
<dbReference type="RefSeq" id="WP_087843538.1">
    <property type="nucleotide sequence ID" value="NZ_FYAK01000001.1"/>
</dbReference>
<dbReference type="Gene3D" id="2.60.40.10">
    <property type="entry name" value="Immunoglobulins"/>
    <property type="match status" value="1"/>
</dbReference>
<dbReference type="SUPFAM" id="SSF55545">
    <property type="entry name" value="beta-N-acetylhexosaminidase-like domain"/>
    <property type="match status" value="1"/>
</dbReference>
<dbReference type="InterPro" id="IPR004867">
    <property type="entry name" value="CHB_C_dom"/>
</dbReference>
<dbReference type="SMART" id="SM01081">
    <property type="entry name" value="CHB_HEX"/>
    <property type="match status" value="1"/>
</dbReference>
<dbReference type="InterPro" id="IPR029018">
    <property type="entry name" value="Hex-like_dom2"/>
</dbReference>
<dbReference type="InterPro" id="IPR025705">
    <property type="entry name" value="Beta_hexosaminidase_sua/sub"/>
</dbReference>
<dbReference type="GO" id="GO:0005975">
    <property type="term" value="P:carbohydrate metabolic process"/>
    <property type="evidence" value="ECO:0007669"/>
    <property type="project" value="InterPro"/>
</dbReference>
<dbReference type="EMBL" id="FYAK01000001">
    <property type="protein sequence ID" value="SMY31834.1"/>
    <property type="molecule type" value="Genomic_DNA"/>
</dbReference>
<evidence type="ECO:0000256" key="1">
    <source>
        <dbReference type="ARBA" id="ARBA00001231"/>
    </source>
</evidence>
<dbReference type="Pfam" id="PF02838">
    <property type="entry name" value="Glyco_hydro_20b"/>
    <property type="match status" value="1"/>
</dbReference>
<evidence type="ECO:0000256" key="4">
    <source>
        <dbReference type="ARBA" id="ARBA00022801"/>
    </source>
</evidence>
<keyword evidence="4 11" id="KW-0378">Hydrolase</keyword>
<dbReference type="InterPro" id="IPR017853">
    <property type="entry name" value="GH"/>
</dbReference>
<dbReference type="InterPro" id="IPR013783">
    <property type="entry name" value="Ig-like_fold"/>
</dbReference>
<feature type="active site" description="Proton donor" evidence="8">
    <location>
        <position position="536"/>
    </location>
</feature>
<evidence type="ECO:0000256" key="7">
    <source>
        <dbReference type="ARBA" id="ARBA00033000"/>
    </source>
</evidence>
<dbReference type="InterPro" id="IPR015882">
    <property type="entry name" value="HEX_bac_N"/>
</dbReference>
<dbReference type="Pfam" id="PF03174">
    <property type="entry name" value="CHB_HEX_C"/>
    <property type="match status" value="1"/>
</dbReference>
<protein>
    <recommendedName>
        <fullName evidence="3">beta-N-acetylhexosaminidase</fullName>
        <ecNumber evidence="3">3.2.1.52</ecNumber>
    </recommendedName>
    <alternativeName>
        <fullName evidence="6">Beta-N-acetylhexosaminidase</fullName>
    </alternativeName>
    <alternativeName>
        <fullName evidence="7">N-acetyl-beta-glucosaminidase</fullName>
    </alternativeName>
</protein>
<evidence type="ECO:0000256" key="3">
    <source>
        <dbReference type="ARBA" id="ARBA00012663"/>
    </source>
</evidence>
<evidence type="ECO:0000259" key="10">
    <source>
        <dbReference type="SMART" id="SM01081"/>
    </source>
</evidence>
<dbReference type="Gene3D" id="3.20.20.80">
    <property type="entry name" value="Glycosidases"/>
    <property type="match status" value="1"/>
</dbReference>
<evidence type="ECO:0000313" key="12">
    <source>
        <dbReference type="Proteomes" id="UP000195963"/>
    </source>
</evidence>
<name>A0A1Y6M5J1_9GAMM</name>
<dbReference type="Gene3D" id="2.60.40.290">
    <property type="match status" value="1"/>
</dbReference>
<feature type="domain" description="Chitobiase/beta-hexosaminidases N-terminal" evidence="10">
    <location>
        <begin position="32"/>
        <end position="197"/>
    </location>
</feature>
<dbReference type="Pfam" id="PF03173">
    <property type="entry name" value="CHB_HEX"/>
    <property type="match status" value="1"/>
</dbReference>
<dbReference type="SUPFAM" id="SSF51445">
    <property type="entry name" value="(Trans)glycosidases"/>
    <property type="match status" value="1"/>
</dbReference>
<dbReference type="CDD" id="cd02847">
    <property type="entry name" value="E_set_Chitobiase_C"/>
    <property type="match status" value="1"/>
</dbReference>
<evidence type="ECO:0000256" key="5">
    <source>
        <dbReference type="ARBA" id="ARBA00023295"/>
    </source>
</evidence>
<dbReference type="SUPFAM" id="SSF81296">
    <property type="entry name" value="E set domains"/>
    <property type="match status" value="1"/>
</dbReference>
<comment type="catalytic activity">
    <reaction evidence="1">
        <text>Hydrolysis of terminal non-reducing N-acetyl-D-hexosamine residues in N-acetyl-beta-D-hexosaminides.</text>
        <dbReference type="EC" id="3.2.1.52"/>
    </reaction>
</comment>
<dbReference type="GO" id="GO:0030203">
    <property type="term" value="P:glycosaminoglycan metabolic process"/>
    <property type="evidence" value="ECO:0007669"/>
    <property type="project" value="TreeGrafter"/>
</dbReference>
<gene>
    <name evidence="11" type="primary">chb_1</name>
    <name evidence="11" type="ORF">PMAL9190_00222</name>
</gene>
<dbReference type="SUPFAM" id="SSF49384">
    <property type="entry name" value="Carbohydrate-binding domain"/>
    <property type="match status" value="1"/>
</dbReference>
<dbReference type="GO" id="GO:0004563">
    <property type="term" value="F:beta-N-acetylhexosaminidase activity"/>
    <property type="evidence" value="ECO:0007669"/>
    <property type="project" value="UniProtKB-EC"/>
</dbReference>
<dbReference type="Gene3D" id="3.30.379.10">
    <property type="entry name" value="Chitobiase/beta-hexosaminidase domain 2-like"/>
    <property type="match status" value="1"/>
</dbReference>
<dbReference type="InterPro" id="IPR015883">
    <property type="entry name" value="Glyco_hydro_20_cat"/>
</dbReference>
<dbReference type="Pfam" id="PF00728">
    <property type="entry name" value="Glyco_hydro_20"/>
    <property type="match status" value="1"/>
</dbReference>
<dbReference type="CDD" id="cd06569">
    <property type="entry name" value="GH20_Sm-chitobiase-like"/>
    <property type="match status" value="1"/>
</dbReference>
<dbReference type="PANTHER" id="PTHR22600">
    <property type="entry name" value="BETA-HEXOSAMINIDASE"/>
    <property type="match status" value="1"/>
</dbReference>
<keyword evidence="12" id="KW-1185">Reference proteome</keyword>
<dbReference type="InterPro" id="IPR014756">
    <property type="entry name" value="Ig_E-set"/>
</dbReference>
<keyword evidence="9" id="KW-0732">Signal</keyword>
<dbReference type="GO" id="GO:0030247">
    <property type="term" value="F:polysaccharide binding"/>
    <property type="evidence" value="ECO:0007669"/>
    <property type="project" value="InterPro"/>
</dbReference>
<evidence type="ECO:0000256" key="6">
    <source>
        <dbReference type="ARBA" id="ARBA00030512"/>
    </source>
</evidence>
<dbReference type="InterPro" id="IPR012291">
    <property type="entry name" value="CBM2_carb-bd_dom_sf"/>
</dbReference>
<comment type="similarity">
    <text evidence="2">Belongs to the glycosyl hydrolase 20 family.</text>
</comment>
<keyword evidence="5 11" id="KW-0326">Glycosidase</keyword>
<dbReference type="PANTHER" id="PTHR22600:SF57">
    <property type="entry name" value="BETA-N-ACETYLHEXOSAMINIDASE"/>
    <property type="match status" value="1"/>
</dbReference>
<accession>A0A1Y6M5J1</accession>
<dbReference type="InterPro" id="IPR004866">
    <property type="entry name" value="CHB/HEX_N_dom"/>
</dbReference>
<feature type="chain" id="PRO_5012915737" description="beta-N-acetylhexosaminidase" evidence="9">
    <location>
        <begin position="22"/>
        <end position="864"/>
    </location>
</feature>
<proteinExistence type="inferred from homology"/>
<dbReference type="AlphaFoldDB" id="A0A1Y6M5J1"/>
<dbReference type="GO" id="GO:0016020">
    <property type="term" value="C:membrane"/>
    <property type="evidence" value="ECO:0007669"/>
    <property type="project" value="TreeGrafter"/>
</dbReference>
<dbReference type="PRINTS" id="PR00738">
    <property type="entry name" value="GLHYDRLASE20"/>
</dbReference>
<evidence type="ECO:0000256" key="2">
    <source>
        <dbReference type="ARBA" id="ARBA00006285"/>
    </source>
</evidence>
<dbReference type="Proteomes" id="UP000195963">
    <property type="component" value="Unassembled WGS sequence"/>
</dbReference>
<organism evidence="11 12">
    <name type="scientific">Photobacterium malacitanum</name>
    <dbReference type="NCBI Taxonomy" id="2204294"/>
    <lineage>
        <taxon>Bacteria</taxon>
        <taxon>Pseudomonadati</taxon>
        <taxon>Pseudomonadota</taxon>
        <taxon>Gammaproteobacteria</taxon>
        <taxon>Vibrionales</taxon>
        <taxon>Vibrionaceae</taxon>
        <taxon>Photobacterium</taxon>
    </lineage>
</organism>
<evidence type="ECO:0000313" key="11">
    <source>
        <dbReference type="EMBL" id="SMY31834.1"/>
    </source>
</evidence>
<evidence type="ECO:0000256" key="9">
    <source>
        <dbReference type="SAM" id="SignalP"/>
    </source>
</evidence>